<keyword evidence="3" id="KW-1185">Reference proteome</keyword>
<comment type="caution">
    <text evidence="2">The sequence shown here is derived from an EMBL/GenBank/DDBJ whole genome shotgun (WGS) entry which is preliminary data.</text>
</comment>
<feature type="compositionally biased region" description="Basic residues" evidence="1">
    <location>
        <begin position="33"/>
        <end position="46"/>
    </location>
</feature>
<accession>A0AAE1BUB3</accession>
<name>A0AAE1BUB3_PETCI</name>
<dbReference type="Proteomes" id="UP001286313">
    <property type="component" value="Unassembled WGS sequence"/>
</dbReference>
<feature type="compositionally biased region" description="Basic and acidic residues" evidence="1">
    <location>
        <begin position="47"/>
        <end position="62"/>
    </location>
</feature>
<sequence>MRGREARGKRREEERREEERREEERREGINQERRRKRVNQKGNKRRERGEVTAHNSHIDERLSSPNHHLAFPQFGDELQQVGRAGGVTLATYLILGNLAFLLFPHSTTYSPLTSALPSDNPTLSPYDPAHPHLLPPCICPISLLPTHPHLFPPYTSPSLPSLHIPISLIPTHPYLSLHIPISSLSTHPHLSPPNTSPSLPSLHILPISSLPTHPPHLFPPFTFPSLLSFPGSRHSGGKIRMEAAWGQQEEASISVHYPVFRGVSSFPIVTVASGEKEG</sequence>
<gene>
    <name evidence="2" type="ORF">Pcinc_036692</name>
</gene>
<dbReference type="EMBL" id="JAWQEG010005715">
    <property type="protein sequence ID" value="KAK3857026.1"/>
    <property type="molecule type" value="Genomic_DNA"/>
</dbReference>
<dbReference type="AlphaFoldDB" id="A0AAE1BUB3"/>
<feature type="compositionally biased region" description="Basic and acidic residues" evidence="1">
    <location>
        <begin position="1"/>
        <end position="32"/>
    </location>
</feature>
<evidence type="ECO:0000256" key="1">
    <source>
        <dbReference type="SAM" id="MobiDB-lite"/>
    </source>
</evidence>
<organism evidence="2 3">
    <name type="scientific">Petrolisthes cinctipes</name>
    <name type="common">Flat porcelain crab</name>
    <dbReference type="NCBI Taxonomy" id="88211"/>
    <lineage>
        <taxon>Eukaryota</taxon>
        <taxon>Metazoa</taxon>
        <taxon>Ecdysozoa</taxon>
        <taxon>Arthropoda</taxon>
        <taxon>Crustacea</taxon>
        <taxon>Multicrustacea</taxon>
        <taxon>Malacostraca</taxon>
        <taxon>Eumalacostraca</taxon>
        <taxon>Eucarida</taxon>
        <taxon>Decapoda</taxon>
        <taxon>Pleocyemata</taxon>
        <taxon>Anomura</taxon>
        <taxon>Galatheoidea</taxon>
        <taxon>Porcellanidae</taxon>
        <taxon>Petrolisthes</taxon>
    </lineage>
</organism>
<evidence type="ECO:0000313" key="2">
    <source>
        <dbReference type="EMBL" id="KAK3857026.1"/>
    </source>
</evidence>
<feature type="region of interest" description="Disordered" evidence="1">
    <location>
        <begin position="1"/>
        <end position="65"/>
    </location>
</feature>
<proteinExistence type="predicted"/>
<protein>
    <submittedName>
        <fullName evidence="2">Uncharacterized protein</fullName>
    </submittedName>
</protein>
<evidence type="ECO:0000313" key="3">
    <source>
        <dbReference type="Proteomes" id="UP001286313"/>
    </source>
</evidence>
<reference evidence="2" key="1">
    <citation type="submission" date="2023-10" db="EMBL/GenBank/DDBJ databases">
        <title>Genome assemblies of two species of porcelain crab, Petrolisthes cinctipes and Petrolisthes manimaculis (Anomura: Porcellanidae).</title>
        <authorList>
            <person name="Angst P."/>
        </authorList>
    </citation>
    <scope>NUCLEOTIDE SEQUENCE</scope>
    <source>
        <strain evidence="2">PB745_01</strain>
        <tissue evidence="2">Gill</tissue>
    </source>
</reference>